<evidence type="ECO:0000256" key="1">
    <source>
        <dbReference type="ARBA" id="ARBA00023015"/>
    </source>
</evidence>
<keyword evidence="1" id="KW-0805">Transcription regulation</keyword>
<evidence type="ECO:0000259" key="5">
    <source>
        <dbReference type="PROSITE" id="PS50977"/>
    </source>
</evidence>
<feature type="DNA-binding region" description="H-T-H motif" evidence="4">
    <location>
        <begin position="34"/>
        <end position="53"/>
    </location>
</feature>
<keyword evidence="3" id="KW-0804">Transcription</keyword>
<reference evidence="7" key="1">
    <citation type="submission" date="2016-10" db="EMBL/GenBank/DDBJ databases">
        <title>Frankia sp. NRRL B-16386 Genome sequencing.</title>
        <authorList>
            <person name="Ghodhbane-Gtari F."/>
            <person name="Swanson E."/>
            <person name="Gueddou A."/>
            <person name="Hezbri K."/>
            <person name="Ktari K."/>
            <person name="Nouioui I."/>
            <person name="Morris K."/>
            <person name="Simpson S."/>
            <person name="Abebe-Akele F."/>
            <person name="Thomas K."/>
            <person name="Gtari M."/>
            <person name="Tisa L.S."/>
        </authorList>
    </citation>
    <scope>NUCLEOTIDE SEQUENCE [LARGE SCALE GENOMIC DNA]</scope>
    <source>
        <strain evidence="7">NRRL B-16386</strain>
    </source>
</reference>
<dbReference type="Proteomes" id="UP000188929">
    <property type="component" value="Unassembled WGS sequence"/>
</dbReference>
<evidence type="ECO:0000256" key="3">
    <source>
        <dbReference type="ARBA" id="ARBA00023163"/>
    </source>
</evidence>
<dbReference type="InterPro" id="IPR001647">
    <property type="entry name" value="HTH_TetR"/>
</dbReference>
<dbReference type="GO" id="GO:0003700">
    <property type="term" value="F:DNA-binding transcription factor activity"/>
    <property type="evidence" value="ECO:0007669"/>
    <property type="project" value="TreeGrafter"/>
</dbReference>
<proteinExistence type="predicted"/>
<dbReference type="GO" id="GO:0000976">
    <property type="term" value="F:transcription cis-regulatory region binding"/>
    <property type="evidence" value="ECO:0007669"/>
    <property type="project" value="TreeGrafter"/>
</dbReference>
<dbReference type="PROSITE" id="PS50977">
    <property type="entry name" value="HTH_TETR_2"/>
    <property type="match status" value="1"/>
</dbReference>
<accession>A0A1V2I167</accession>
<evidence type="ECO:0000313" key="6">
    <source>
        <dbReference type="EMBL" id="ONH23432.1"/>
    </source>
</evidence>
<dbReference type="Gene3D" id="1.10.357.10">
    <property type="entry name" value="Tetracycline Repressor, domain 2"/>
    <property type="match status" value="1"/>
</dbReference>
<evidence type="ECO:0000256" key="4">
    <source>
        <dbReference type="PROSITE-ProRule" id="PRU00335"/>
    </source>
</evidence>
<protein>
    <recommendedName>
        <fullName evidence="5">HTH tetR-type domain-containing protein</fullName>
    </recommendedName>
</protein>
<keyword evidence="2 4" id="KW-0238">DNA-binding</keyword>
<evidence type="ECO:0000256" key="2">
    <source>
        <dbReference type="ARBA" id="ARBA00023125"/>
    </source>
</evidence>
<dbReference type="InterPro" id="IPR050109">
    <property type="entry name" value="HTH-type_TetR-like_transc_reg"/>
</dbReference>
<dbReference type="PANTHER" id="PTHR30055:SF234">
    <property type="entry name" value="HTH-TYPE TRANSCRIPTIONAL REGULATOR BETI"/>
    <property type="match status" value="1"/>
</dbReference>
<gene>
    <name evidence="6" type="ORF">BL253_33050</name>
</gene>
<evidence type="ECO:0000313" key="7">
    <source>
        <dbReference type="Proteomes" id="UP000188929"/>
    </source>
</evidence>
<dbReference type="PANTHER" id="PTHR30055">
    <property type="entry name" value="HTH-TYPE TRANSCRIPTIONAL REGULATOR RUTR"/>
    <property type="match status" value="1"/>
</dbReference>
<dbReference type="AlphaFoldDB" id="A0A1V2I167"/>
<sequence length="207" mass="22887">MVQERSRDTRRAIVRAALDLWAQRGYETGIDETTAEEIAARAGISKATFYFHFARKEDILLETGWLTARVAYEDARRELAGNGTVDEILAGLVTGIGRRVEKVPRVAVRRMLAAQNVGNACYQTEDGERFGFERAFEVVFAHARETGELPEHVAARSLALMLTSLVMDAVRDWALADPADLCDVLRERAALLLAGARNLSVARRVAG</sequence>
<dbReference type="SUPFAM" id="SSF46689">
    <property type="entry name" value="Homeodomain-like"/>
    <property type="match status" value="1"/>
</dbReference>
<keyword evidence="7" id="KW-1185">Reference proteome</keyword>
<feature type="domain" description="HTH tetR-type" evidence="5">
    <location>
        <begin position="7"/>
        <end position="71"/>
    </location>
</feature>
<dbReference type="InterPro" id="IPR009057">
    <property type="entry name" value="Homeodomain-like_sf"/>
</dbReference>
<name>A0A1V2I167_9ACTN</name>
<comment type="caution">
    <text evidence="6">The sequence shown here is derived from an EMBL/GenBank/DDBJ whole genome shotgun (WGS) entry which is preliminary data.</text>
</comment>
<dbReference type="Pfam" id="PF00440">
    <property type="entry name" value="TetR_N"/>
    <property type="match status" value="1"/>
</dbReference>
<organism evidence="6 7">
    <name type="scientific">Pseudofrankia asymbiotica</name>
    <dbReference type="NCBI Taxonomy" id="1834516"/>
    <lineage>
        <taxon>Bacteria</taxon>
        <taxon>Bacillati</taxon>
        <taxon>Actinomycetota</taxon>
        <taxon>Actinomycetes</taxon>
        <taxon>Frankiales</taxon>
        <taxon>Frankiaceae</taxon>
        <taxon>Pseudofrankia</taxon>
    </lineage>
</organism>
<dbReference type="EMBL" id="MOMC01000086">
    <property type="protein sequence ID" value="ONH23432.1"/>
    <property type="molecule type" value="Genomic_DNA"/>
</dbReference>